<feature type="compositionally biased region" description="Low complexity" evidence="1">
    <location>
        <begin position="66"/>
        <end position="77"/>
    </location>
</feature>
<protein>
    <submittedName>
        <fullName evidence="2">Uncharacterized protein</fullName>
    </submittedName>
</protein>
<evidence type="ECO:0000313" key="2">
    <source>
        <dbReference type="EMBL" id="KER27613.1"/>
    </source>
</evidence>
<feature type="compositionally biased region" description="Basic residues" evidence="1">
    <location>
        <begin position="94"/>
        <end position="103"/>
    </location>
</feature>
<proteinExistence type="predicted"/>
<sequence>MYIFAQYDGHFAPDEIFNSLYLSPMDIEELSPFFDNLFQNWSRGSRWPRWLEQEFTDRKVRGSNPTSSSRLTLSRLGQSGSIPGLVLPSGSMAARHRKGVAAE</sequence>
<reference evidence="2 3" key="1">
    <citation type="submission" date="2013-11" db="EMBL/GenBank/DDBJ databases">
        <title>Opisthorchis viverrini - life in the bile duct.</title>
        <authorList>
            <person name="Young N.D."/>
            <person name="Nagarajan N."/>
            <person name="Lin S.J."/>
            <person name="Korhonen P.K."/>
            <person name="Jex A.R."/>
            <person name="Hall R.S."/>
            <person name="Safavi-Hemami H."/>
            <person name="Kaewkong W."/>
            <person name="Bertrand D."/>
            <person name="Gao S."/>
            <person name="Seet Q."/>
            <person name="Wongkham S."/>
            <person name="Teh B.T."/>
            <person name="Wongkham C."/>
            <person name="Intapan P.M."/>
            <person name="Maleewong W."/>
            <person name="Yang X."/>
            <person name="Hu M."/>
            <person name="Wang Z."/>
            <person name="Hofmann A."/>
            <person name="Sternberg P.W."/>
            <person name="Tan P."/>
            <person name="Wang J."/>
            <person name="Gasser R.B."/>
        </authorList>
    </citation>
    <scope>NUCLEOTIDE SEQUENCE [LARGE SCALE GENOMIC DNA]</scope>
</reference>
<feature type="region of interest" description="Disordered" evidence="1">
    <location>
        <begin position="82"/>
        <end position="103"/>
    </location>
</feature>
<evidence type="ECO:0000313" key="3">
    <source>
        <dbReference type="Proteomes" id="UP000054324"/>
    </source>
</evidence>
<dbReference type="KEGG" id="ovi:T265_05337"/>
<accession>A0A074ZJV1</accession>
<dbReference type="RefSeq" id="XP_009168592.1">
    <property type="nucleotide sequence ID" value="XM_009170328.1"/>
</dbReference>
<feature type="region of interest" description="Disordered" evidence="1">
    <location>
        <begin position="58"/>
        <end position="77"/>
    </location>
</feature>
<dbReference type="CTD" id="20319519"/>
<evidence type="ECO:0000256" key="1">
    <source>
        <dbReference type="SAM" id="MobiDB-lite"/>
    </source>
</evidence>
<dbReference type="Proteomes" id="UP000054324">
    <property type="component" value="Unassembled WGS sequence"/>
</dbReference>
<dbReference type="STRING" id="6198.A0A074ZJV1"/>
<keyword evidence="3" id="KW-1185">Reference proteome</keyword>
<organism evidence="2 3">
    <name type="scientific">Opisthorchis viverrini</name>
    <name type="common">Southeast Asian liver fluke</name>
    <dbReference type="NCBI Taxonomy" id="6198"/>
    <lineage>
        <taxon>Eukaryota</taxon>
        <taxon>Metazoa</taxon>
        <taxon>Spiralia</taxon>
        <taxon>Lophotrochozoa</taxon>
        <taxon>Platyhelminthes</taxon>
        <taxon>Trematoda</taxon>
        <taxon>Digenea</taxon>
        <taxon>Opisthorchiida</taxon>
        <taxon>Opisthorchiata</taxon>
        <taxon>Opisthorchiidae</taxon>
        <taxon>Opisthorchis</taxon>
    </lineage>
</organism>
<dbReference type="GeneID" id="20319519"/>
<dbReference type="OrthoDB" id="775260at2759"/>
<gene>
    <name evidence="2" type="ORF">T265_05337</name>
</gene>
<dbReference type="AlphaFoldDB" id="A0A074ZJV1"/>
<name>A0A074ZJV1_OPIVI</name>
<dbReference type="EMBL" id="KL596718">
    <property type="protein sequence ID" value="KER27613.1"/>
    <property type="molecule type" value="Genomic_DNA"/>
</dbReference>